<reference evidence="1 2" key="1">
    <citation type="submission" date="2013-07" db="EMBL/GenBank/DDBJ databases">
        <title>Comparative Genomic and Metabolomic Analysis of Twelve Strains of Pseudoalteromonas luteoviolacea.</title>
        <authorList>
            <person name="Vynne N.G."/>
            <person name="Mansson M."/>
            <person name="Gram L."/>
        </authorList>
    </citation>
    <scope>NUCLEOTIDE SEQUENCE [LARGE SCALE GENOMIC DNA]</scope>
    <source>
        <strain evidence="1 2">NCIMB 1942</strain>
    </source>
</reference>
<sequence length="42" mass="4891">MNIREPLFLSFIYNYQNSMDLSSAWQALKAQTGAFSTYVINR</sequence>
<organism evidence="1 2">
    <name type="scientific">Pseudoalteromonas luteoviolacea NCIMB 1942</name>
    <dbReference type="NCBI Taxonomy" id="1365253"/>
    <lineage>
        <taxon>Bacteria</taxon>
        <taxon>Pseudomonadati</taxon>
        <taxon>Pseudomonadota</taxon>
        <taxon>Gammaproteobacteria</taxon>
        <taxon>Alteromonadales</taxon>
        <taxon>Pseudoalteromonadaceae</taxon>
        <taxon>Pseudoalteromonas</taxon>
    </lineage>
</organism>
<dbReference type="AlphaFoldDB" id="A0A162A3M9"/>
<evidence type="ECO:0000313" key="1">
    <source>
        <dbReference type="EMBL" id="KZN43650.1"/>
    </source>
</evidence>
<protein>
    <submittedName>
        <fullName evidence="1">Uncharacterized protein</fullName>
    </submittedName>
</protein>
<name>A0A162A3M9_9GAMM</name>
<dbReference type="Proteomes" id="UP000076587">
    <property type="component" value="Unassembled WGS sequence"/>
</dbReference>
<proteinExistence type="predicted"/>
<gene>
    <name evidence="1" type="ORF">N482_03120</name>
</gene>
<dbReference type="EMBL" id="AUXT01000205">
    <property type="protein sequence ID" value="KZN43650.1"/>
    <property type="molecule type" value="Genomic_DNA"/>
</dbReference>
<evidence type="ECO:0000313" key="2">
    <source>
        <dbReference type="Proteomes" id="UP000076587"/>
    </source>
</evidence>
<comment type="caution">
    <text evidence="1">The sequence shown here is derived from an EMBL/GenBank/DDBJ whole genome shotgun (WGS) entry which is preliminary data.</text>
</comment>
<accession>A0A162A3M9</accession>